<dbReference type="InterPro" id="IPR012675">
    <property type="entry name" value="Beta-grasp_dom_sf"/>
</dbReference>
<evidence type="ECO:0000256" key="5">
    <source>
        <dbReference type="ARBA" id="ARBA00022842"/>
    </source>
</evidence>
<feature type="binding site" evidence="6">
    <location>
        <begin position="12"/>
        <end position="17"/>
    </location>
    <ligand>
        <name>ATP</name>
        <dbReference type="ChEBI" id="CHEBI:30616"/>
    </ligand>
</feature>
<dbReference type="InterPro" id="IPR004095">
    <property type="entry name" value="TGS"/>
</dbReference>
<evidence type="ECO:0000259" key="7">
    <source>
        <dbReference type="PROSITE" id="PS51710"/>
    </source>
</evidence>
<gene>
    <name evidence="6 9" type="primary">ychF</name>
    <name evidence="9" type="ORF">DAY19_04385</name>
</gene>
<comment type="cofactor">
    <cofactor evidence="1">
        <name>Mg(2+)</name>
        <dbReference type="ChEBI" id="CHEBI:18420"/>
    </cofactor>
</comment>
<accession>A0ABY0IKJ3</accession>
<keyword evidence="2" id="KW-0479">Metal-binding</keyword>
<comment type="caution">
    <text evidence="9">The sequence shown here is derived from an EMBL/GenBank/DDBJ whole genome shotgun (WGS) entry which is preliminary data.</text>
</comment>
<dbReference type="Gene3D" id="1.10.150.300">
    <property type="entry name" value="TGS-like domain"/>
    <property type="match status" value="1"/>
</dbReference>
<comment type="similarity">
    <text evidence="6">Belongs to the TRAFAC class OBG-HflX-like GTPase superfamily. OBG GTPase family. YchF/OLA1 subfamily.</text>
</comment>
<dbReference type="Pfam" id="PF06071">
    <property type="entry name" value="YchF-GTPase_C"/>
    <property type="match status" value="1"/>
</dbReference>
<dbReference type="Gene3D" id="3.40.50.300">
    <property type="entry name" value="P-loop containing nucleotide triphosphate hydrolases"/>
    <property type="match status" value="1"/>
</dbReference>
<dbReference type="InterPro" id="IPR041706">
    <property type="entry name" value="YchF_N"/>
</dbReference>
<proteinExistence type="inferred from homology"/>
<evidence type="ECO:0000256" key="3">
    <source>
        <dbReference type="ARBA" id="ARBA00022741"/>
    </source>
</evidence>
<reference evidence="10" key="1">
    <citation type="journal article" date="2019" name="Int. J. Syst. Evol. Microbiol.">
        <title>Halobacteriovorax valvorus sp. nov., a novel prokaryotic predator isolated from coastal seawater of China.</title>
        <authorList>
            <person name="Chen M.-X."/>
        </authorList>
    </citation>
    <scope>NUCLEOTIDE SEQUENCE [LARGE SCALE GENOMIC DNA]</scope>
    <source>
        <strain evidence="10">BL9</strain>
    </source>
</reference>
<dbReference type="InterPro" id="IPR031167">
    <property type="entry name" value="G_OBG"/>
</dbReference>
<keyword evidence="3 6" id="KW-0547">Nucleotide-binding</keyword>
<dbReference type="PROSITE" id="PS51710">
    <property type="entry name" value="G_OBG"/>
    <property type="match status" value="1"/>
</dbReference>
<dbReference type="InterPro" id="IPR027417">
    <property type="entry name" value="P-loop_NTPase"/>
</dbReference>
<dbReference type="Proteomes" id="UP000443582">
    <property type="component" value="Unassembled WGS sequence"/>
</dbReference>
<name>A0ABY0IKJ3_9BACT</name>
<dbReference type="SUPFAM" id="SSF52540">
    <property type="entry name" value="P-loop containing nucleoside triphosphate hydrolases"/>
    <property type="match status" value="1"/>
</dbReference>
<keyword evidence="10" id="KW-1185">Reference proteome</keyword>
<dbReference type="CDD" id="cd04867">
    <property type="entry name" value="TGS_YchF_OLA1"/>
    <property type="match status" value="1"/>
</dbReference>
<keyword evidence="5" id="KW-0460">Magnesium</keyword>
<evidence type="ECO:0000256" key="2">
    <source>
        <dbReference type="ARBA" id="ARBA00022723"/>
    </source>
</evidence>
<dbReference type="PANTHER" id="PTHR23305">
    <property type="entry name" value="OBG GTPASE FAMILY"/>
    <property type="match status" value="1"/>
</dbReference>
<dbReference type="Gene3D" id="3.10.20.30">
    <property type="match status" value="1"/>
</dbReference>
<feature type="domain" description="TGS" evidence="8">
    <location>
        <begin position="284"/>
        <end position="367"/>
    </location>
</feature>
<organism evidence="9 10">
    <name type="scientific">Halobacteriovorax vibrionivorans</name>
    <dbReference type="NCBI Taxonomy" id="2152716"/>
    <lineage>
        <taxon>Bacteria</taxon>
        <taxon>Pseudomonadati</taxon>
        <taxon>Bdellovibrionota</taxon>
        <taxon>Bacteriovoracia</taxon>
        <taxon>Bacteriovoracales</taxon>
        <taxon>Halobacteriovoraceae</taxon>
        <taxon>Halobacteriovorax</taxon>
    </lineage>
</organism>
<protein>
    <recommendedName>
        <fullName evidence="6">Ribosome-binding ATPase YchF</fullName>
    </recommendedName>
</protein>
<dbReference type="PROSITE" id="PS51880">
    <property type="entry name" value="TGS"/>
    <property type="match status" value="1"/>
</dbReference>
<sequence>MALNCGIVGLPNVGKSTIFQALTSAPAEAANFPFCTIEPNIGIVNVGDQRLSKIAEIIGPQKVIPTIVEFVDIAGLVKGASKGEGLGNQFLGNIRQVNAIVHVVRCFDDPNVVHVHGEVNPVDDIETINMELALADLEVVQRKQANLPKLMKNQNKEISSKAKMLVPVLEKLVAHLEQGFAARILELDKDDLELIRDLNLITLKPTLYLCNVDEDSVGEDNEYVKAVKDFAEKEGSRAIKICGKLESEISALDSEEDKADFMEAAGIEVSGLETLTHEAYNMLGLRTYFTAGVKEVRAWTFKNGAKAPEAAGVIHTDFERGFIKAEIYHYDDLISNGSEAKVKEAGKLRMEGKEYVVKDGDIIHFRFNV</sequence>
<dbReference type="SUPFAM" id="SSF81271">
    <property type="entry name" value="TGS-like"/>
    <property type="match status" value="1"/>
</dbReference>
<dbReference type="Pfam" id="PF01926">
    <property type="entry name" value="MMR_HSR1"/>
    <property type="match status" value="1"/>
</dbReference>
<dbReference type="InterPro" id="IPR006073">
    <property type="entry name" value="GTP-bd"/>
</dbReference>
<keyword evidence="4 6" id="KW-0067">ATP-binding</keyword>
<comment type="function">
    <text evidence="6">ATPase that binds to both the 70S ribosome and the 50S ribosomal subunit in a nucleotide-independent manner.</text>
</comment>
<dbReference type="InterPro" id="IPR004396">
    <property type="entry name" value="ATPase_YchF/OLA1"/>
</dbReference>
<dbReference type="InterPro" id="IPR013029">
    <property type="entry name" value="YchF_C"/>
</dbReference>
<dbReference type="InterPro" id="IPR012676">
    <property type="entry name" value="TGS-like"/>
</dbReference>
<dbReference type="EMBL" id="QDKL01000001">
    <property type="protein sequence ID" value="RZF23015.1"/>
    <property type="molecule type" value="Genomic_DNA"/>
</dbReference>
<dbReference type="InterPro" id="IPR023192">
    <property type="entry name" value="TGS-like_dom_sf"/>
</dbReference>
<evidence type="ECO:0000256" key="1">
    <source>
        <dbReference type="ARBA" id="ARBA00001946"/>
    </source>
</evidence>
<evidence type="ECO:0000259" key="8">
    <source>
        <dbReference type="PROSITE" id="PS51880"/>
    </source>
</evidence>
<evidence type="ECO:0000256" key="6">
    <source>
        <dbReference type="HAMAP-Rule" id="MF_00944"/>
    </source>
</evidence>
<evidence type="ECO:0000313" key="9">
    <source>
        <dbReference type="EMBL" id="RZF23015.1"/>
    </source>
</evidence>
<evidence type="ECO:0000313" key="10">
    <source>
        <dbReference type="Proteomes" id="UP000443582"/>
    </source>
</evidence>
<feature type="domain" description="OBG-type G" evidence="7">
    <location>
        <begin position="3"/>
        <end position="261"/>
    </location>
</feature>
<dbReference type="PANTHER" id="PTHR23305:SF18">
    <property type="entry name" value="OBG-TYPE G DOMAIN-CONTAINING PROTEIN"/>
    <property type="match status" value="1"/>
</dbReference>
<dbReference type="PIRSF" id="PIRSF006641">
    <property type="entry name" value="CHP00092"/>
    <property type="match status" value="1"/>
</dbReference>
<dbReference type="RefSeq" id="WP_114705957.1">
    <property type="nucleotide sequence ID" value="NZ_QDKL01000001.1"/>
</dbReference>
<dbReference type="PRINTS" id="PR00326">
    <property type="entry name" value="GTP1OBG"/>
</dbReference>
<evidence type="ECO:0000256" key="4">
    <source>
        <dbReference type="ARBA" id="ARBA00022840"/>
    </source>
</evidence>
<dbReference type="HAMAP" id="MF_00944">
    <property type="entry name" value="YchF_OLA1_ATPase"/>
    <property type="match status" value="1"/>
</dbReference>
<dbReference type="NCBIfam" id="TIGR00092">
    <property type="entry name" value="redox-regulated ATPase YchF"/>
    <property type="match status" value="1"/>
</dbReference>
<dbReference type="CDD" id="cd01900">
    <property type="entry name" value="YchF"/>
    <property type="match status" value="1"/>
</dbReference>